<evidence type="ECO:0000313" key="9">
    <source>
        <dbReference type="EMBL" id="PGH30968.1"/>
    </source>
</evidence>
<comment type="caution">
    <text evidence="9">The sequence shown here is derived from an EMBL/GenBank/DDBJ whole genome shotgun (WGS) entry which is preliminary data.</text>
</comment>
<feature type="compositionally biased region" description="Polar residues" evidence="7">
    <location>
        <begin position="60"/>
        <end position="90"/>
    </location>
</feature>
<dbReference type="PANTHER" id="PTHR46543">
    <property type="entry name" value="ZINC FINGER CCHC DOMAIN-CONTAINING PROTEIN 7"/>
    <property type="match status" value="1"/>
</dbReference>
<keyword evidence="2" id="KW-0479">Metal-binding</keyword>
<evidence type="ECO:0000256" key="3">
    <source>
        <dbReference type="ARBA" id="ARBA00022737"/>
    </source>
</evidence>
<dbReference type="VEuPathDB" id="FungiDB:EMCG_02769"/>
<sequence>MSEDDCDSRTASVGLLKARNKDASSESQRTSSTGTSDKRRSRKNRTGRREIQDFVPKGTAFTSTSLAADNASSSSPTTNMGDSSGDNTATDRVPSPISRPASRGMAPSMNWNKLSKGTVRTALRGRRQVDTADSAATASFEAVNGKYWRSRSASASSTGSGDGEHHHRMQAQSHGDSETDADRSKPLAGASIGQTTFSAEFSDMDSGEDTDGNNDIVLNLSGPPKMNDRIQATGVLHDLKNSDVLEAQKFNGKGLNEPNDSKSSAQVGNKIPEDPVYRDTNARKSLSEGPKAEAIRLFRAKYNSDPATLADLTRNDLEIQARYIFFDLAPEDLDLKQPVRCIDCMKEGHLADICPSKECEHCGAWAVHESRFCPSWRRCQRCRERGHDAEACTSPLKGSAVEEPCDFCGSSDHAEGECDLIWKLPKRTPTTGRIFISISCCHCTSNRHLIGDCPTRNFPMNSSSFSLKHYDPSMFSNLNTFPVAISGQGNSSQNNSGYKIRGRASGRSPSPESDGAFGRPDSWNPTINRSPPRGRIRFSTGIGRGRNLDDDARRPQGSGNGSHNPNDYRRGYRDRDQYPGNNTRQRSLSPIRPSTRQGNGASSWQPRGRGGGGGGGGPRGRGRGGKGGSNRETYRPMPSAAQKAWDQHRF</sequence>
<gene>
    <name evidence="9" type="ORF">GX50_06279</name>
</gene>
<dbReference type="GO" id="GO:0003723">
    <property type="term" value="F:RNA binding"/>
    <property type="evidence" value="ECO:0007669"/>
    <property type="project" value="TreeGrafter"/>
</dbReference>
<dbReference type="GO" id="GO:0008270">
    <property type="term" value="F:zinc ion binding"/>
    <property type="evidence" value="ECO:0007669"/>
    <property type="project" value="UniProtKB-KW"/>
</dbReference>
<dbReference type="GO" id="GO:0071035">
    <property type="term" value="P:nuclear polyadenylation-dependent rRNA catabolic process"/>
    <property type="evidence" value="ECO:0007669"/>
    <property type="project" value="TreeGrafter"/>
</dbReference>
<dbReference type="SMART" id="SM00343">
    <property type="entry name" value="ZnF_C2HC"/>
    <property type="match status" value="4"/>
</dbReference>
<dbReference type="GO" id="GO:0071038">
    <property type="term" value="P:TRAMP-dependent tRNA surveillance pathway"/>
    <property type="evidence" value="ECO:0007669"/>
    <property type="project" value="TreeGrafter"/>
</dbReference>
<feature type="compositionally biased region" description="Basic and acidic residues" evidence="7">
    <location>
        <begin position="271"/>
        <end position="288"/>
    </location>
</feature>
<evidence type="ECO:0000259" key="8">
    <source>
        <dbReference type="SMART" id="SM00343"/>
    </source>
</evidence>
<keyword evidence="3" id="KW-0677">Repeat</keyword>
<dbReference type="PANTHER" id="PTHR46543:SF1">
    <property type="entry name" value="ZINC FINGER CCHC DOMAIN-CONTAINING PROTEIN 7"/>
    <property type="match status" value="1"/>
</dbReference>
<feature type="compositionally biased region" description="Polar residues" evidence="7">
    <location>
        <begin position="579"/>
        <end position="605"/>
    </location>
</feature>
<feature type="domain" description="CCHC-type" evidence="8">
    <location>
        <begin position="378"/>
        <end position="394"/>
    </location>
</feature>
<dbReference type="STRING" id="73230.A0A2B7ZCT4"/>
<organism evidence="9 10">
    <name type="scientific">[Emmonsia] crescens</name>
    <dbReference type="NCBI Taxonomy" id="73230"/>
    <lineage>
        <taxon>Eukaryota</taxon>
        <taxon>Fungi</taxon>
        <taxon>Dikarya</taxon>
        <taxon>Ascomycota</taxon>
        <taxon>Pezizomycotina</taxon>
        <taxon>Eurotiomycetes</taxon>
        <taxon>Eurotiomycetidae</taxon>
        <taxon>Onygenales</taxon>
        <taxon>Ajellomycetaceae</taxon>
        <taxon>Emergomyces</taxon>
    </lineage>
</organism>
<feature type="region of interest" description="Disordered" evidence="7">
    <location>
        <begin position="251"/>
        <end position="288"/>
    </location>
</feature>
<dbReference type="Gene3D" id="4.10.60.10">
    <property type="entry name" value="Zinc finger, CCHC-type"/>
    <property type="match status" value="1"/>
</dbReference>
<feature type="domain" description="CCHC-type" evidence="8">
    <location>
        <begin position="439"/>
        <end position="455"/>
    </location>
</feature>
<dbReference type="GO" id="GO:0071039">
    <property type="term" value="P:nuclear polyadenylation-dependent CUT catabolic process"/>
    <property type="evidence" value="ECO:0007669"/>
    <property type="project" value="TreeGrafter"/>
</dbReference>
<keyword evidence="10" id="KW-1185">Reference proteome</keyword>
<evidence type="ECO:0000256" key="2">
    <source>
        <dbReference type="ARBA" id="ARBA00022723"/>
    </source>
</evidence>
<feature type="domain" description="CCHC-type" evidence="8">
    <location>
        <begin position="340"/>
        <end position="356"/>
    </location>
</feature>
<evidence type="ECO:0000256" key="1">
    <source>
        <dbReference type="ARBA" id="ARBA00004123"/>
    </source>
</evidence>
<dbReference type="EMBL" id="PDND01000148">
    <property type="protein sequence ID" value="PGH30968.1"/>
    <property type="molecule type" value="Genomic_DNA"/>
</dbReference>
<dbReference type="SUPFAM" id="SSF57756">
    <property type="entry name" value="Retrovirus zinc finger-like domains"/>
    <property type="match status" value="1"/>
</dbReference>
<feature type="region of interest" description="Disordered" evidence="7">
    <location>
        <begin position="486"/>
        <end position="650"/>
    </location>
</feature>
<reference evidence="9 10" key="1">
    <citation type="submission" date="2017-10" db="EMBL/GenBank/DDBJ databases">
        <title>Comparative genomics in systemic dimorphic fungi from Ajellomycetaceae.</title>
        <authorList>
            <person name="Munoz J.F."/>
            <person name="Mcewen J.G."/>
            <person name="Clay O.K."/>
            <person name="Cuomo C.A."/>
        </authorList>
    </citation>
    <scope>NUCLEOTIDE SEQUENCE [LARGE SCALE GENOMIC DNA]</scope>
    <source>
        <strain evidence="9 10">UAMH4076</strain>
    </source>
</reference>
<evidence type="ECO:0000256" key="5">
    <source>
        <dbReference type="ARBA" id="ARBA00022833"/>
    </source>
</evidence>
<feature type="region of interest" description="Disordered" evidence="7">
    <location>
        <begin position="1"/>
        <end position="135"/>
    </location>
</feature>
<feature type="compositionally biased region" description="Basic and acidic residues" evidence="7">
    <location>
        <begin position="566"/>
        <end position="577"/>
    </location>
</feature>
<evidence type="ECO:0000313" key="10">
    <source>
        <dbReference type="Proteomes" id="UP000226031"/>
    </source>
</evidence>
<dbReference type="AlphaFoldDB" id="A0A2B7ZCT4"/>
<evidence type="ECO:0000256" key="4">
    <source>
        <dbReference type="ARBA" id="ARBA00022771"/>
    </source>
</evidence>
<dbReference type="GO" id="GO:0031499">
    <property type="term" value="C:TRAMP complex"/>
    <property type="evidence" value="ECO:0007669"/>
    <property type="project" value="TreeGrafter"/>
</dbReference>
<dbReference type="InterPro" id="IPR051644">
    <property type="entry name" value="TRAMP_AT-DNA-binding"/>
</dbReference>
<comment type="subcellular location">
    <subcellularLocation>
        <location evidence="1">Nucleus</location>
    </subcellularLocation>
</comment>
<feature type="compositionally biased region" description="Polar residues" evidence="7">
    <location>
        <begin position="25"/>
        <end position="35"/>
    </location>
</feature>
<proteinExistence type="predicted"/>
<evidence type="ECO:0000256" key="6">
    <source>
        <dbReference type="ARBA" id="ARBA00023242"/>
    </source>
</evidence>
<feature type="compositionally biased region" description="Basic and acidic residues" evidence="7">
    <location>
        <begin position="175"/>
        <end position="185"/>
    </location>
</feature>
<dbReference type="GO" id="GO:0071031">
    <property type="term" value="P:nuclear mRNA surveillance of mRNA 3'-end processing"/>
    <property type="evidence" value="ECO:0007669"/>
    <property type="project" value="TreeGrafter"/>
</dbReference>
<feature type="domain" description="CCHC-type" evidence="8">
    <location>
        <begin position="404"/>
        <end position="420"/>
    </location>
</feature>
<dbReference type="GO" id="GO:0071036">
    <property type="term" value="P:nuclear polyadenylation-dependent snoRNA catabolic process"/>
    <property type="evidence" value="ECO:0007669"/>
    <property type="project" value="TreeGrafter"/>
</dbReference>
<dbReference type="Proteomes" id="UP000226031">
    <property type="component" value="Unassembled WGS sequence"/>
</dbReference>
<evidence type="ECO:0000256" key="7">
    <source>
        <dbReference type="SAM" id="MobiDB-lite"/>
    </source>
</evidence>
<accession>A0A2B7ZCT4</accession>
<feature type="compositionally biased region" description="Low complexity" evidence="7">
    <location>
        <begin position="486"/>
        <end position="497"/>
    </location>
</feature>
<keyword evidence="4" id="KW-0863">Zinc-finger</keyword>
<keyword evidence="6" id="KW-0539">Nucleus</keyword>
<dbReference type="InterPro" id="IPR001878">
    <property type="entry name" value="Znf_CCHC"/>
</dbReference>
<feature type="compositionally biased region" description="Acidic residues" evidence="7">
    <location>
        <begin position="202"/>
        <end position="212"/>
    </location>
</feature>
<dbReference type="InterPro" id="IPR036875">
    <property type="entry name" value="Znf_CCHC_sf"/>
</dbReference>
<name>A0A2B7ZCT4_9EURO</name>
<dbReference type="GO" id="GO:0071037">
    <property type="term" value="P:nuclear polyadenylation-dependent snRNA catabolic process"/>
    <property type="evidence" value="ECO:0007669"/>
    <property type="project" value="TreeGrafter"/>
</dbReference>
<feature type="compositionally biased region" description="Low complexity" evidence="7">
    <location>
        <begin position="150"/>
        <end position="159"/>
    </location>
</feature>
<feature type="region of interest" description="Disordered" evidence="7">
    <location>
        <begin position="149"/>
        <end position="218"/>
    </location>
</feature>
<feature type="compositionally biased region" description="Gly residues" evidence="7">
    <location>
        <begin position="608"/>
        <end position="619"/>
    </location>
</feature>
<keyword evidence="5" id="KW-0862">Zinc</keyword>
<protein>
    <recommendedName>
        <fullName evidence="8">CCHC-type domain-containing protein</fullName>
    </recommendedName>
</protein>